<dbReference type="Gene3D" id="1.10.287.470">
    <property type="entry name" value="Helix hairpin bin"/>
    <property type="match status" value="1"/>
</dbReference>
<dbReference type="GO" id="GO:1990281">
    <property type="term" value="C:efflux pump complex"/>
    <property type="evidence" value="ECO:0007669"/>
    <property type="project" value="TreeGrafter"/>
</dbReference>
<dbReference type="EMBL" id="FONY01000010">
    <property type="protein sequence ID" value="SFE92290.1"/>
    <property type="molecule type" value="Genomic_DNA"/>
</dbReference>
<dbReference type="PANTHER" id="PTHR30469">
    <property type="entry name" value="MULTIDRUG RESISTANCE PROTEIN MDTA"/>
    <property type="match status" value="1"/>
</dbReference>
<dbReference type="OrthoDB" id="869610at2"/>
<evidence type="ECO:0000313" key="1">
    <source>
        <dbReference type="EMBL" id="SFE92290.1"/>
    </source>
</evidence>
<accession>A0A1I2EJ58</accession>
<dbReference type="STRING" id="1003.SAMN04488541_101024"/>
<dbReference type="AlphaFoldDB" id="A0A1I2EJ58"/>
<dbReference type="GO" id="GO:0015562">
    <property type="term" value="F:efflux transmembrane transporter activity"/>
    <property type="evidence" value="ECO:0007669"/>
    <property type="project" value="TreeGrafter"/>
</dbReference>
<reference evidence="1 2" key="1">
    <citation type="submission" date="2016-10" db="EMBL/GenBank/DDBJ databases">
        <authorList>
            <person name="de Groot N.N."/>
        </authorList>
    </citation>
    <scope>NUCLEOTIDE SEQUENCE [LARGE SCALE GENOMIC DNA]</scope>
    <source>
        <strain>GEY</strain>
        <strain evidence="2">DSM 9560</strain>
    </source>
</reference>
<protein>
    <submittedName>
        <fullName evidence="1">Multidrug efflux pump subunit AcrA (Membrane-fusion protein)</fullName>
    </submittedName>
</protein>
<name>A0A1I2EJ58_9BACT</name>
<organism evidence="1 2">
    <name type="scientific">Thermoflexibacter ruber</name>
    <dbReference type="NCBI Taxonomy" id="1003"/>
    <lineage>
        <taxon>Bacteria</taxon>
        <taxon>Pseudomonadati</taxon>
        <taxon>Bacteroidota</taxon>
        <taxon>Cytophagia</taxon>
        <taxon>Cytophagales</taxon>
        <taxon>Thermoflexibacteraceae</taxon>
        <taxon>Thermoflexibacter</taxon>
    </lineage>
</organism>
<proteinExistence type="predicted"/>
<evidence type="ECO:0000313" key="2">
    <source>
        <dbReference type="Proteomes" id="UP000199513"/>
    </source>
</evidence>
<dbReference type="Gene3D" id="2.40.30.170">
    <property type="match status" value="1"/>
</dbReference>
<sequence>MKIRYLFFIVLFFEFFLIFSCSKKEKTLKPAYKQLTESVYASGSILPKNEYKIYAMADGLLIQSLVQEGDTVKANQALFRIESDIADARFNASKEVYQVSKQNLSQGSPVLRELEIALQNARIKYEQDSINYHRYKNLYEQNATSQIEYDRYATTFKISKNDFLSRKANFEKVKNQLYVDLQNAESQYKINAKDGSNYVVRSTIDGLIFEIYKAQGEAVRRNEALALIGDKKHVYLKLSVDELDIHRIALGQDVLVKVDAYKDKIYKAKVSKIYQVLNKQEQSFRVDADFVEDFPYNFAGLTAEANIIIHQKDKTLTIPKFALVGSDSVLVKKNGEVIKTKIQKGVETLELVEVLNGLSEHDEIIY</sequence>
<gene>
    <name evidence="1" type="ORF">SAMN04488541_101024</name>
</gene>
<dbReference type="Proteomes" id="UP000199513">
    <property type="component" value="Unassembled WGS sequence"/>
</dbReference>
<dbReference type="SUPFAM" id="SSF111369">
    <property type="entry name" value="HlyD-like secretion proteins"/>
    <property type="match status" value="1"/>
</dbReference>
<keyword evidence="2" id="KW-1185">Reference proteome</keyword>
<dbReference type="Gene3D" id="2.40.50.100">
    <property type="match status" value="1"/>
</dbReference>
<dbReference type="PANTHER" id="PTHR30469:SF33">
    <property type="entry name" value="SLR1207 PROTEIN"/>
    <property type="match status" value="1"/>
</dbReference>